<keyword evidence="7" id="KW-0732">Signal</keyword>
<feature type="compositionally biased region" description="Basic residues" evidence="10">
    <location>
        <begin position="38"/>
        <end position="51"/>
    </location>
</feature>
<dbReference type="GO" id="GO:0005576">
    <property type="term" value="C:extracellular region"/>
    <property type="evidence" value="ECO:0007669"/>
    <property type="project" value="UniProtKB-SubCell"/>
</dbReference>
<dbReference type="Gene3D" id="3.20.20.140">
    <property type="entry name" value="Metal-dependent hydrolases"/>
    <property type="match status" value="1"/>
</dbReference>
<comment type="subcellular location">
    <subcellularLocation>
        <location evidence="2">Secreted</location>
    </subcellularLocation>
</comment>
<feature type="compositionally biased region" description="Polar residues" evidence="10">
    <location>
        <begin position="23"/>
        <end position="37"/>
    </location>
</feature>
<reference evidence="12 13" key="1">
    <citation type="journal article" date="2020" name="Phytopathology">
        <title>Genome Sequence Resources of Colletotrichum truncatum, C. plurivorum, C. musicola, and C. sojae: Four Species Pathogenic to Soybean (Glycine max).</title>
        <authorList>
            <person name="Rogerio F."/>
            <person name="Boufleur T.R."/>
            <person name="Ciampi-Guillardi M."/>
            <person name="Sukno S.A."/>
            <person name="Thon M.R."/>
            <person name="Massola Junior N.S."/>
            <person name="Baroncelli R."/>
        </authorList>
    </citation>
    <scope>NUCLEOTIDE SEQUENCE [LARGE SCALE GENOMIC DNA]</scope>
    <source>
        <strain evidence="12 13">LFN0009</strain>
    </source>
</reference>
<dbReference type="PANTHER" id="PTHR11409">
    <property type="entry name" value="ADENOSINE DEAMINASE"/>
    <property type="match status" value="1"/>
</dbReference>
<dbReference type="InterPro" id="IPR001365">
    <property type="entry name" value="A_deaminase_dom"/>
</dbReference>
<evidence type="ECO:0000256" key="8">
    <source>
        <dbReference type="ARBA" id="ARBA00022801"/>
    </source>
</evidence>
<feature type="region of interest" description="Disordered" evidence="10">
    <location>
        <begin position="1"/>
        <end position="52"/>
    </location>
</feature>
<proteinExistence type="inferred from homology"/>
<evidence type="ECO:0000256" key="1">
    <source>
        <dbReference type="ARBA" id="ARBA00001947"/>
    </source>
</evidence>
<dbReference type="InterPro" id="IPR006330">
    <property type="entry name" value="Ado/ade_deaminase"/>
</dbReference>
<dbReference type="AlphaFoldDB" id="A0A8H6N3U1"/>
<dbReference type="GO" id="GO:0046872">
    <property type="term" value="F:metal ion binding"/>
    <property type="evidence" value="ECO:0007669"/>
    <property type="project" value="UniProtKB-KW"/>
</dbReference>
<comment type="similarity">
    <text evidence="3">Belongs to the metallo-dependent hydrolases superfamily. Adenosine and AMP deaminases family. ADGF subfamily.</text>
</comment>
<evidence type="ECO:0000256" key="4">
    <source>
        <dbReference type="ARBA" id="ARBA00012784"/>
    </source>
</evidence>
<keyword evidence="13" id="KW-1185">Reference proteome</keyword>
<dbReference type="Proteomes" id="UP000652219">
    <property type="component" value="Unassembled WGS sequence"/>
</dbReference>
<evidence type="ECO:0000256" key="5">
    <source>
        <dbReference type="ARBA" id="ARBA00022525"/>
    </source>
</evidence>
<sequence>MGSGCSNIEKDDAPGEKDGQGQRGNSNTLTRHSSWRLQKQHQHQHQHHYRHLPASPIADVLLRQQTEMDMAQEMIDAHDKVIDLHGHGLPPRRRVATILDDGRRRTRSDTTTAEIKSVDDYMRQRDEITRRESTLSFDFRLTVRASQKERKANLILQALKAEDQSLVYDAAEPRLGWGGQSHPRIPADHFLSNVDLINKTKLFKVARRLPKGAHLHIHYNACLEPTRLLGVAKGMDRMFITSDLPLPPAGRDGVTKEDAKVALDRCEIQFSILSEEKEKPGNIFSPTYEKRQTMKYSDFLTEFLQAHGQDPEAWLASKSVFQEGETYHPYQTVHGAWEKFNGRTRMMKGLFNYEEAYRQYTREVLQDFVDDNIQYAEIRPNFMENNQLWSNDGKRLINNEGIMEIIIEEYHKFKDSKKKSAEQHEFQASKKNSEYFGGLKVIYCTPRSFPNKSVEFALDECLKFKKKWPQWIAGFDLVGEESKGRPLRDFVPELLAFKKRCADEKLDIPFLFHCGETNDIGNDTDGNLVDALLLESKRIGHGFALARHPYIMEHMKKKGICLEVCPISNEILGLTPRITGHSMYNLLANNVHCTLNSDNGTIFRSTLSHDFYQSMIGKTDMTLHGWRQLIEWSLEHSCMSPSELKDVRAKWETLWEEFLDWVITEYKSYEPAVEDGPAARS</sequence>
<gene>
    <name evidence="12" type="ORF">CSOJ01_01404</name>
</gene>
<evidence type="ECO:0000256" key="7">
    <source>
        <dbReference type="ARBA" id="ARBA00022729"/>
    </source>
</evidence>
<dbReference type="GO" id="GO:0046103">
    <property type="term" value="P:inosine biosynthetic process"/>
    <property type="evidence" value="ECO:0007669"/>
    <property type="project" value="TreeGrafter"/>
</dbReference>
<keyword evidence="8" id="KW-0378">Hydrolase</keyword>
<dbReference type="GO" id="GO:0006154">
    <property type="term" value="P:adenosine catabolic process"/>
    <property type="evidence" value="ECO:0007669"/>
    <property type="project" value="TreeGrafter"/>
</dbReference>
<comment type="cofactor">
    <cofactor evidence="1">
        <name>Zn(2+)</name>
        <dbReference type="ChEBI" id="CHEBI:29105"/>
    </cofactor>
</comment>
<evidence type="ECO:0000256" key="10">
    <source>
        <dbReference type="SAM" id="MobiDB-lite"/>
    </source>
</evidence>
<dbReference type="InterPro" id="IPR032466">
    <property type="entry name" value="Metal_Hydrolase"/>
</dbReference>
<evidence type="ECO:0000313" key="13">
    <source>
        <dbReference type="Proteomes" id="UP000652219"/>
    </source>
</evidence>
<name>A0A8H6N3U1_9PEZI</name>
<organism evidence="12 13">
    <name type="scientific">Colletotrichum sojae</name>
    <dbReference type="NCBI Taxonomy" id="2175907"/>
    <lineage>
        <taxon>Eukaryota</taxon>
        <taxon>Fungi</taxon>
        <taxon>Dikarya</taxon>
        <taxon>Ascomycota</taxon>
        <taxon>Pezizomycotina</taxon>
        <taxon>Sordariomycetes</taxon>
        <taxon>Hypocreomycetidae</taxon>
        <taxon>Glomerellales</taxon>
        <taxon>Glomerellaceae</taxon>
        <taxon>Colletotrichum</taxon>
        <taxon>Colletotrichum orchidearum species complex</taxon>
    </lineage>
</organism>
<evidence type="ECO:0000256" key="6">
    <source>
        <dbReference type="ARBA" id="ARBA00022723"/>
    </source>
</evidence>
<dbReference type="FunFam" id="3.20.20.140:FF:000017">
    <property type="entry name" value="Adenosine deaminase 2"/>
    <property type="match status" value="1"/>
</dbReference>
<dbReference type="PANTHER" id="PTHR11409:SF37">
    <property type="entry name" value="ADENOSINE DEAMINASE DOMAIN-CONTAINING PROTEIN"/>
    <property type="match status" value="1"/>
</dbReference>
<comment type="catalytic activity">
    <reaction evidence="9">
        <text>adenosine + H2O + H(+) = inosine + NH4(+)</text>
        <dbReference type="Rhea" id="RHEA:24408"/>
        <dbReference type="ChEBI" id="CHEBI:15377"/>
        <dbReference type="ChEBI" id="CHEBI:15378"/>
        <dbReference type="ChEBI" id="CHEBI:16335"/>
        <dbReference type="ChEBI" id="CHEBI:17596"/>
        <dbReference type="ChEBI" id="CHEBI:28938"/>
        <dbReference type="EC" id="3.5.4.4"/>
    </reaction>
</comment>
<accession>A0A8H6N3U1</accession>
<evidence type="ECO:0000256" key="3">
    <source>
        <dbReference type="ARBA" id="ARBA00006083"/>
    </source>
</evidence>
<dbReference type="SUPFAM" id="SSF51556">
    <property type="entry name" value="Metallo-dependent hydrolases"/>
    <property type="match status" value="1"/>
</dbReference>
<evidence type="ECO:0000256" key="9">
    <source>
        <dbReference type="ARBA" id="ARBA00047764"/>
    </source>
</evidence>
<comment type="caution">
    <text evidence="12">The sequence shown here is derived from an EMBL/GenBank/DDBJ whole genome shotgun (WGS) entry which is preliminary data.</text>
</comment>
<keyword evidence="5" id="KW-0964">Secreted</keyword>
<feature type="compositionally biased region" description="Basic and acidic residues" evidence="10">
    <location>
        <begin position="8"/>
        <end position="20"/>
    </location>
</feature>
<protein>
    <recommendedName>
        <fullName evidence="4">adenosine deaminase</fullName>
        <ecNumber evidence="4">3.5.4.4</ecNumber>
    </recommendedName>
</protein>
<dbReference type="EC" id="3.5.4.4" evidence="4"/>
<keyword evidence="6" id="KW-0479">Metal-binding</keyword>
<evidence type="ECO:0000256" key="2">
    <source>
        <dbReference type="ARBA" id="ARBA00004613"/>
    </source>
</evidence>
<dbReference type="EMBL" id="WIGN01000010">
    <property type="protein sequence ID" value="KAF6819347.1"/>
    <property type="molecule type" value="Genomic_DNA"/>
</dbReference>
<dbReference type="GO" id="GO:0004000">
    <property type="term" value="F:adenosine deaminase activity"/>
    <property type="evidence" value="ECO:0007669"/>
    <property type="project" value="TreeGrafter"/>
</dbReference>
<dbReference type="Pfam" id="PF00962">
    <property type="entry name" value="A_deaminase"/>
    <property type="match status" value="1"/>
</dbReference>
<evidence type="ECO:0000313" key="12">
    <source>
        <dbReference type="EMBL" id="KAF6819347.1"/>
    </source>
</evidence>
<evidence type="ECO:0000259" key="11">
    <source>
        <dbReference type="Pfam" id="PF00962"/>
    </source>
</evidence>
<feature type="domain" description="Adenosine deaminase" evidence="11">
    <location>
        <begin position="334"/>
        <end position="643"/>
    </location>
</feature>